<dbReference type="Gene3D" id="3.60.21.10">
    <property type="match status" value="1"/>
</dbReference>
<dbReference type="InterPro" id="IPR029052">
    <property type="entry name" value="Metallo-depent_PP-like"/>
</dbReference>
<keyword evidence="5" id="KW-1185">Reference proteome</keyword>
<dbReference type="Pfam" id="PF12850">
    <property type="entry name" value="Metallophos_2"/>
    <property type="match status" value="1"/>
</dbReference>
<protein>
    <recommendedName>
        <fullName evidence="2">Phosphoesterase</fullName>
        <ecNumber evidence="2">3.1.4.-</ecNumber>
    </recommendedName>
</protein>
<comment type="cofactor">
    <cofactor evidence="2">
        <name>a divalent metal cation</name>
        <dbReference type="ChEBI" id="CHEBI:60240"/>
    </cofactor>
</comment>
<name>A0A285P3Z1_9BACI</name>
<dbReference type="InterPro" id="IPR000979">
    <property type="entry name" value="Phosphodiesterase_MJ0936/Vps29"/>
</dbReference>
<dbReference type="OrthoDB" id="9800565at2"/>
<dbReference type="NCBIfam" id="TIGR00040">
    <property type="entry name" value="yfcE"/>
    <property type="match status" value="1"/>
</dbReference>
<proteinExistence type="inferred from homology"/>
<evidence type="ECO:0000259" key="3">
    <source>
        <dbReference type="Pfam" id="PF12850"/>
    </source>
</evidence>
<comment type="similarity">
    <text evidence="1 2">Belongs to the metallophosphoesterase superfamily. YfcE family.</text>
</comment>
<evidence type="ECO:0000313" key="5">
    <source>
        <dbReference type="Proteomes" id="UP000219356"/>
    </source>
</evidence>
<dbReference type="InterPro" id="IPR024654">
    <property type="entry name" value="Calcineurin-like_PHP_lpxH"/>
</dbReference>
<dbReference type="EMBL" id="OBEK01000003">
    <property type="protein sequence ID" value="SNZ14581.1"/>
    <property type="molecule type" value="Genomic_DNA"/>
</dbReference>
<feature type="domain" description="Calcineurin-like phosphoesterase" evidence="3">
    <location>
        <begin position="1"/>
        <end position="151"/>
    </location>
</feature>
<evidence type="ECO:0000256" key="1">
    <source>
        <dbReference type="ARBA" id="ARBA00008950"/>
    </source>
</evidence>
<sequence>MHIIILADTHMPRMAKIWPPALLPYLESADHIVHAGDFNDRRVLASLQSFAPVTAVYGNTDDPDVTEILPSKQVVSFHGVTVGITHGHGKGKTTEQRARAAFAEESLDLLIYGHSHIPEQKTEEEMVLFNPGSPTDKRRQKQFSFGELVVEEDGTWTLKHIYYRDKKG</sequence>
<dbReference type="Proteomes" id="UP000219356">
    <property type="component" value="Unassembled WGS sequence"/>
</dbReference>
<evidence type="ECO:0000313" key="4">
    <source>
        <dbReference type="EMBL" id="SNZ14581.1"/>
    </source>
</evidence>
<dbReference type="RefSeq" id="WP_097042586.1">
    <property type="nucleotide sequence ID" value="NZ_OBEK01000003.1"/>
</dbReference>
<dbReference type="PANTHER" id="PTHR11124">
    <property type="entry name" value="VACUOLAR SORTING PROTEIN VPS29"/>
    <property type="match status" value="1"/>
</dbReference>
<keyword evidence="2" id="KW-0479">Metal-binding</keyword>
<dbReference type="GO" id="GO:0016787">
    <property type="term" value="F:hydrolase activity"/>
    <property type="evidence" value="ECO:0007669"/>
    <property type="project" value="UniProtKB-UniRule"/>
</dbReference>
<reference evidence="5" key="1">
    <citation type="submission" date="2017-09" db="EMBL/GenBank/DDBJ databases">
        <authorList>
            <person name="Varghese N."/>
            <person name="Submissions S."/>
        </authorList>
    </citation>
    <scope>NUCLEOTIDE SEQUENCE [LARGE SCALE GENOMIC DNA]</scope>
    <source>
        <strain evidence="5">CGMCC 1.8913</strain>
    </source>
</reference>
<accession>A0A285P3Z1</accession>
<organism evidence="4 5">
    <name type="scientific">Terribacillus aidingensis</name>
    <dbReference type="NCBI Taxonomy" id="586416"/>
    <lineage>
        <taxon>Bacteria</taxon>
        <taxon>Bacillati</taxon>
        <taxon>Bacillota</taxon>
        <taxon>Bacilli</taxon>
        <taxon>Bacillales</taxon>
        <taxon>Bacillaceae</taxon>
        <taxon>Terribacillus</taxon>
    </lineage>
</organism>
<dbReference type="EC" id="3.1.4.-" evidence="2"/>
<dbReference type="SUPFAM" id="SSF56300">
    <property type="entry name" value="Metallo-dependent phosphatases"/>
    <property type="match status" value="1"/>
</dbReference>
<dbReference type="GO" id="GO:0046872">
    <property type="term" value="F:metal ion binding"/>
    <property type="evidence" value="ECO:0007669"/>
    <property type="project" value="UniProtKB-KW"/>
</dbReference>
<dbReference type="AlphaFoldDB" id="A0A285P3Z1"/>
<gene>
    <name evidence="4" type="ORF">SAMN05421503_2502</name>
</gene>
<evidence type="ECO:0000256" key="2">
    <source>
        <dbReference type="RuleBase" id="RU362039"/>
    </source>
</evidence>